<evidence type="ECO:0000313" key="3">
    <source>
        <dbReference type="Proteomes" id="UP001314796"/>
    </source>
</evidence>
<dbReference type="Pfam" id="PF01797">
    <property type="entry name" value="Y1_Tnp"/>
    <property type="match status" value="1"/>
</dbReference>
<dbReference type="InterPro" id="IPR002686">
    <property type="entry name" value="Transposase_17"/>
</dbReference>
<dbReference type="Proteomes" id="UP001314796">
    <property type="component" value="Unassembled WGS sequence"/>
</dbReference>
<sequence length="252" mass="29785">MPRKPREKSKTGIYHIILRGINRQNIFEDEEDQLEFLKTLRKYKVLCGYQMYGYCLMTNHVHLLIKEIDESISNSIKRICGSYAYWYNNKYDRVGHLFQERFKSEVVKDDQYLLTVLRYIHQNPSKAGLIKNIEEYDWSSYKEFIGDSQVVDIDLVLSLFSKDKDDAIHMFKEYTEQKNQDICLELQEKIQVEDEVVISYLRELGVICISQLQQLEKVQRNEVIKKLKSINGITIRQLSRITGISKSVIGRL</sequence>
<comment type="caution">
    <text evidence="2">The sequence shown here is derived from an EMBL/GenBank/DDBJ whole genome shotgun (WGS) entry which is preliminary data.</text>
</comment>
<proteinExistence type="predicted"/>
<evidence type="ECO:0000313" key="2">
    <source>
        <dbReference type="EMBL" id="MBM7615041.1"/>
    </source>
</evidence>
<dbReference type="Gene3D" id="3.30.70.1290">
    <property type="entry name" value="Transposase IS200-like"/>
    <property type="match status" value="1"/>
</dbReference>
<dbReference type="PANTHER" id="PTHR34322:SF2">
    <property type="entry name" value="TRANSPOSASE IS200-LIKE DOMAIN-CONTAINING PROTEIN"/>
    <property type="match status" value="1"/>
</dbReference>
<evidence type="ECO:0000259" key="1">
    <source>
        <dbReference type="SMART" id="SM01321"/>
    </source>
</evidence>
<dbReference type="InterPro" id="IPR036515">
    <property type="entry name" value="Transposase_17_sf"/>
</dbReference>
<name>A0ABS2NQ50_9FIRM</name>
<dbReference type="EMBL" id="JAFBEE010000009">
    <property type="protein sequence ID" value="MBM7615041.1"/>
    <property type="molecule type" value="Genomic_DNA"/>
</dbReference>
<organism evidence="2 3">
    <name type="scientific">Alkaliphilus hydrothermalis</name>
    <dbReference type="NCBI Taxonomy" id="1482730"/>
    <lineage>
        <taxon>Bacteria</taxon>
        <taxon>Bacillati</taxon>
        <taxon>Bacillota</taxon>
        <taxon>Clostridia</taxon>
        <taxon>Peptostreptococcales</taxon>
        <taxon>Natronincolaceae</taxon>
        <taxon>Alkaliphilus</taxon>
    </lineage>
</organism>
<dbReference type="PANTHER" id="PTHR34322">
    <property type="entry name" value="TRANSPOSASE, Y1_TNP DOMAIN-CONTAINING"/>
    <property type="match status" value="1"/>
</dbReference>
<accession>A0ABS2NQ50</accession>
<keyword evidence="3" id="KW-1185">Reference proteome</keyword>
<dbReference type="SUPFAM" id="SSF143422">
    <property type="entry name" value="Transposase IS200-like"/>
    <property type="match status" value="1"/>
</dbReference>
<dbReference type="RefSeq" id="WP_204401823.1">
    <property type="nucleotide sequence ID" value="NZ_JAFBEE010000009.1"/>
</dbReference>
<gene>
    <name evidence="2" type="ORF">JOC73_001603</name>
</gene>
<feature type="domain" description="Transposase IS200-like" evidence="1">
    <location>
        <begin position="9"/>
        <end position="123"/>
    </location>
</feature>
<dbReference type="SMART" id="SM01321">
    <property type="entry name" value="Y1_Tnp"/>
    <property type="match status" value="1"/>
</dbReference>
<reference evidence="2 3" key="1">
    <citation type="submission" date="2021-01" db="EMBL/GenBank/DDBJ databases">
        <title>Genomic Encyclopedia of Type Strains, Phase IV (KMG-IV): sequencing the most valuable type-strain genomes for metagenomic binning, comparative biology and taxonomic classification.</title>
        <authorList>
            <person name="Goeker M."/>
        </authorList>
    </citation>
    <scope>NUCLEOTIDE SEQUENCE [LARGE SCALE GENOMIC DNA]</scope>
    <source>
        <strain evidence="2 3">DSM 25890</strain>
    </source>
</reference>
<protein>
    <submittedName>
        <fullName evidence="2">REP element-mobilizing transposase RayT</fullName>
    </submittedName>
</protein>